<keyword evidence="5" id="KW-1185">Reference proteome</keyword>
<proteinExistence type="predicted"/>
<accession>A0A7I8VCB8</accession>
<comment type="caution">
    <text evidence="1">Lacks conserved residue(s) required for the propagation of feature annotation.</text>
</comment>
<dbReference type="Gene3D" id="2.40.50.120">
    <property type="match status" value="1"/>
</dbReference>
<dbReference type="GO" id="GO:0043113">
    <property type="term" value="P:receptor clustering"/>
    <property type="evidence" value="ECO:0007669"/>
    <property type="project" value="InterPro"/>
</dbReference>
<evidence type="ECO:0000259" key="3">
    <source>
        <dbReference type="PROSITE" id="PS51121"/>
    </source>
</evidence>
<dbReference type="SUPFAM" id="SSF50242">
    <property type="entry name" value="TIMP-like"/>
    <property type="match status" value="1"/>
</dbReference>
<evidence type="ECO:0000256" key="1">
    <source>
        <dbReference type="PROSITE-ProRule" id="PRU00443"/>
    </source>
</evidence>
<name>A0A7I8VCB8_9ANNE</name>
<dbReference type="InterPro" id="IPR008993">
    <property type="entry name" value="TIMP-like_OB-fold"/>
</dbReference>
<protein>
    <recommendedName>
        <fullName evidence="3">NtA domain-containing protein</fullName>
    </recommendedName>
</protein>
<dbReference type="OrthoDB" id="126772at2759"/>
<gene>
    <name evidence="4" type="ORF">DGYR_LOCUS1957</name>
</gene>
<feature type="domain" description="NtA" evidence="3">
    <location>
        <begin position="32"/>
        <end position="158"/>
    </location>
</feature>
<dbReference type="Proteomes" id="UP000549394">
    <property type="component" value="Unassembled WGS sequence"/>
</dbReference>
<dbReference type="EMBL" id="CAJFCJ010000003">
    <property type="protein sequence ID" value="CAD5112890.1"/>
    <property type="molecule type" value="Genomic_DNA"/>
</dbReference>
<feature type="signal peptide" evidence="2">
    <location>
        <begin position="1"/>
        <end position="19"/>
    </location>
</feature>
<dbReference type="GO" id="GO:0005886">
    <property type="term" value="C:plasma membrane"/>
    <property type="evidence" value="ECO:0007669"/>
    <property type="project" value="GOC"/>
</dbReference>
<dbReference type="Pfam" id="PF03146">
    <property type="entry name" value="NtA"/>
    <property type="match status" value="1"/>
</dbReference>
<organism evidence="4 5">
    <name type="scientific">Dimorphilus gyrociliatus</name>
    <dbReference type="NCBI Taxonomy" id="2664684"/>
    <lineage>
        <taxon>Eukaryota</taxon>
        <taxon>Metazoa</taxon>
        <taxon>Spiralia</taxon>
        <taxon>Lophotrochozoa</taxon>
        <taxon>Annelida</taxon>
        <taxon>Polychaeta</taxon>
        <taxon>Polychaeta incertae sedis</taxon>
        <taxon>Dinophilidae</taxon>
        <taxon>Dimorphilus</taxon>
    </lineage>
</organism>
<dbReference type="GO" id="GO:0043236">
    <property type="term" value="F:laminin binding"/>
    <property type="evidence" value="ECO:0007669"/>
    <property type="project" value="InterPro"/>
</dbReference>
<dbReference type="InterPro" id="IPR004850">
    <property type="entry name" value="NtA_dom"/>
</dbReference>
<reference evidence="4 5" key="1">
    <citation type="submission" date="2020-08" db="EMBL/GenBank/DDBJ databases">
        <authorList>
            <person name="Hejnol A."/>
        </authorList>
    </citation>
    <scope>NUCLEOTIDE SEQUENCE [LARGE SCALE GENOMIC DNA]</scope>
</reference>
<evidence type="ECO:0000313" key="4">
    <source>
        <dbReference type="EMBL" id="CAD5112890.1"/>
    </source>
</evidence>
<dbReference type="AlphaFoldDB" id="A0A7I8VCB8"/>
<comment type="caution">
    <text evidence="4">The sequence shown here is derived from an EMBL/GenBank/DDBJ whole genome shotgun (WGS) entry which is preliminary data.</text>
</comment>
<feature type="chain" id="PRO_5029903258" description="NtA domain-containing protein" evidence="2">
    <location>
        <begin position="20"/>
        <end position="158"/>
    </location>
</feature>
<evidence type="ECO:0000313" key="5">
    <source>
        <dbReference type="Proteomes" id="UP000549394"/>
    </source>
</evidence>
<dbReference type="PROSITE" id="PS51121">
    <property type="entry name" value="NTA"/>
    <property type="match status" value="1"/>
</dbReference>
<evidence type="ECO:0000256" key="2">
    <source>
        <dbReference type="SAM" id="SignalP"/>
    </source>
</evidence>
<keyword evidence="2" id="KW-0732">Signal</keyword>
<sequence>MKVACIIFLLLALAIVTQSRRQRRHYWSKSRCLEKTLEEREEYADVVLAATVRRVRRIERHLVATVVIKGIFKGSHYLNNVHDRRKKIYKTGEGRYIRIKGLGNPKICDNMVYPRDTRIFLLKYEKNGDLFLNSSLVRITLNNMERTDAAVSSEYKLQ</sequence>